<keyword evidence="1" id="KW-0812">Transmembrane</keyword>
<evidence type="ECO:0000313" key="2">
    <source>
        <dbReference type="EMBL" id="MDK4307373.1"/>
    </source>
</evidence>
<name>A0AAP4BSB0_9CORY</name>
<proteinExistence type="predicted"/>
<keyword evidence="1" id="KW-0472">Membrane</keyword>
<gene>
    <name evidence="2" type="ORF">QPX42_07445</name>
</gene>
<organism evidence="2 3">
    <name type="scientific">Corynebacterium pseudodiphtheriticum</name>
    <dbReference type="NCBI Taxonomy" id="37637"/>
    <lineage>
        <taxon>Bacteria</taxon>
        <taxon>Bacillati</taxon>
        <taxon>Actinomycetota</taxon>
        <taxon>Actinomycetes</taxon>
        <taxon>Mycobacteriales</taxon>
        <taxon>Corynebacteriaceae</taxon>
        <taxon>Corynebacterium</taxon>
    </lineage>
</organism>
<accession>A0AAP4BSB0</accession>
<reference evidence="2" key="1">
    <citation type="submission" date="2023-05" db="EMBL/GenBank/DDBJ databases">
        <title>Metabolic capabilities are highly conserved among human nasal-associated Corynebacterium species in pangenomic analyses.</title>
        <authorList>
            <person name="Tran T.H."/>
            <person name="Roberts A.Q."/>
            <person name="Escapa I.F."/>
            <person name="Gao W."/>
            <person name="Conlan S."/>
            <person name="Kong H."/>
            <person name="Segre J.A."/>
            <person name="Kelly M.S."/>
            <person name="Lemon K.P."/>
        </authorList>
    </citation>
    <scope>NUCLEOTIDE SEQUENCE</scope>
    <source>
        <strain evidence="2">KPL2773</strain>
    </source>
</reference>
<dbReference type="AlphaFoldDB" id="A0AAP4BSB0"/>
<sequence length="55" mass="5698">MANLSVLITFLFAGLLAGGAVSAYRAGAKAWTIIAAVAAVSVILLAIWMMTMQMP</sequence>
<evidence type="ECO:0000256" key="1">
    <source>
        <dbReference type="SAM" id="Phobius"/>
    </source>
</evidence>
<feature type="transmembrane region" description="Helical" evidence="1">
    <location>
        <begin position="33"/>
        <end position="51"/>
    </location>
</feature>
<protein>
    <submittedName>
        <fullName evidence="2">Uncharacterized protein</fullName>
    </submittedName>
</protein>
<evidence type="ECO:0000313" key="3">
    <source>
        <dbReference type="Proteomes" id="UP001224412"/>
    </source>
</evidence>
<keyword evidence="1" id="KW-1133">Transmembrane helix</keyword>
<dbReference type="RefSeq" id="WP_284589062.1">
    <property type="nucleotide sequence ID" value="NZ_JASNUC010000009.1"/>
</dbReference>
<dbReference type="EMBL" id="JASNVH010000010">
    <property type="protein sequence ID" value="MDK4307373.1"/>
    <property type="molecule type" value="Genomic_DNA"/>
</dbReference>
<comment type="caution">
    <text evidence="2">The sequence shown here is derived from an EMBL/GenBank/DDBJ whole genome shotgun (WGS) entry which is preliminary data.</text>
</comment>
<dbReference type="Proteomes" id="UP001224412">
    <property type="component" value="Unassembled WGS sequence"/>
</dbReference>